<feature type="transmembrane region" description="Helical" evidence="2">
    <location>
        <begin position="203"/>
        <end position="223"/>
    </location>
</feature>
<dbReference type="Gene3D" id="3.10.20.90">
    <property type="entry name" value="Phosphatidylinositol 3-kinase Catalytic Subunit, Chain A, domain 1"/>
    <property type="match status" value="1"/>
</dbReference>
<gene>
    <name evidence="4" type="ORF">HPHI1048_LOCUS23773</name>
</gene>
<reference evidence="4" key="1">
    <citation type="submission" date="2021-01" db="EMBL/GenBank/DDBJ databases">
        <authorList>
            <person name="Corre E."/>
            <person name="Pelletier E."/>
            <person name="Niang G."/>
            <person name="Scheremetjew M."/>
            <person name="Finn R."/>
            <person name="Kale V."/>
            <person name="Holt S."/>
            <person name="Cochrane G."/>
            <person name="Meng A."/>
            <person name="Brown T."/>
            <person name="Cohen L."/>
        </authorList>
    </citation>
    <scope>NUCLEOTIDE SEQUENCE</scope>
    <source>
        <strain evidence="4">CCMP325</strain>
    </source>
</reference>
<dbReference type="Pfam" id="PF00240">
    <property type="entry name" value="ubiquitin"/>
    <property type="match status" value="1"/>
</dbReference>
<keyword evidence="2" id="KW-1133">Transmembrane helix</keyword>
<keyword evidence="2" id="KW-0812">Transmembrane</keyword>
<accession>A0A7S0I253</accession>
<evidence type="ECO:0000256" key="1">
    <source>
        <dbReference type="SAM" id="MobiDB-lite"/>
    </source>
</evidence>
<dbReference type="SUPFAM" id="SSF54236">
    <property type="entry name" value="Ubiquitin-like"/>
    <property type="match status" value="1"/>
</dbReference>
<sequence length="225" mass="24331">MADIRVRTTEDREIRVCLPPDAIVAQLAEKVLEHENASLSTMIRLVYGGQLLLPARSLRSYNIRGVVHAVLSEAPVSMMAGRGQEGVGGQQLPGGASSSPTRPPLGDEMQGEMLNQLMIKVPPGLLLFLGWLAFVQTNGELFSRFSTMVLLFLTAEYLHFVCPHLLFASSASSSRRSRNQGGGDQLLESSHRSPGEISSFPPVFSWLALGAVTVGMFAVVLQLQA</sequence>
<evidence type="ECO:0000313" key="4">
    <source>
        <dbReference type="EMBL" id="CAD8508635.1"/>
    </source>
</evidence>
<protein>
    <recommendedName>
        <fullName evidence="3">Ubiquitin-like domain-containing protein</fullName>
    </recommendedName>
</protein>
<feature type="domain" description="Ubiquitin-like" evidence="3">
    <location>
        <begin position="2"/>
        <end position="63"/>
    </location>
</feature>
<feature type="region of interest" description="Disordered" evidence="1">
    <location>
        <begin position="82"/>
        <end position="103"/>
    </location>
</feature>
<evidence type="ECO:0000259" key="3">
    <source>
        <dbReference type="PROSITE" id="PS50053"/>
    </source>
</evidence>
<keyword evidence="2" id="KW-0472">Membrane</keyword>
<dbReference type="InterPro" id="IPR029071">
    <property type="entry name" value="Ubiquitin-like_domsf"/>
</dbReference>
<feature type="transmembrane region" description="Helical" evidence="2">
    <location>
        <begin position="147"/>
        <end position="168"/>
    </location>
</feature>
<name>A0A7S0I253_9CRYP</name>
<feature type="transmembrane region" description="Helical" evidence="2">
    <location>
        <begin position="117"/>
        <end position="135"/>
    </location>
</feature>
<organism evidence="4">
    <name type="scientific">Hanusia phi</name>
    <dbReference type="NCBI Taxonomy" id="3032"/>
    <lineage>
        <taxon>Eukaryota</taxon>
        <taxon>Cryptophyceae</taxon>
        <taxon>Pyrenomonadales</taxon>
        <taxon>Geminigeraceae</taxon>
        <taxon>Hanusia</taxon>
    </lineage>
</organism>
<dbReference type="InterPro" id="IPR000626">
    <property type="entry name" value="Ubiquitin-like_dom"/>
</dbReference>
<dbReference type="EMBL" id="HBEO01035070">
    <property type="protein sequence ID" value="CAD8508635.1"/>
    <property type="molecule type" value="Transcribed_RNA"/>
</dbReference>
<proteinExistence type="predicted"/>
<feature type="compositionally biased region" description="Gly residues" evidence="1">
    <location>
        <begin position="83"/>
        <end position="92"/>
    </location>
</feature>
<dbReference type="AlphaFoldDB" id="A0A7S0I253"/>
<dbReference type="PROSITE" id="PS50053">
    <property type="entry name" value="UBIQUITIN_2"/>
    <property type="match status" value="1"/>
</dbReference>
<evidence type="ECO:0000256" key="2">
    <source>
        <dbReference type="SAM" id="Phobius"/>
    </source>
</evidence>
<dbReference type="CDD" id="cd17039">
    <property type="entry name" value="Ubl_ubiquitin_like"/>
    <property type="match status" value="1"/>
</dbReference>
<feature type="region of interest" description="Disordered" evidence="1">
    <location>
        <begin position="173"/>
        <end position="194"/>
    </location>
</feature>